<dbReference type="EMBL" id="FQWZ01000002">
    <property type="protein sequence ID" value="SHG64447.1"/>
    <property type="molecule type" value="Genomic_DNA"/>
</dbReference>
<sequence length="419" mass="41525">MTDTNFKRASRAFTLSGLLLLTACGGGGGSSDPAPVTSTPPAGTAAMIVGKSTSGALDTMQTQVTDTVVEPLSTAVSGTALQTVLVCSNEIVVGGTVDIAETILASLQGAGANPGAADPALVAGSLRGMVVDLVQLLEGLAGQTVDCAQDTLSIKRLQNVLNLLYNTPLAPLAERLQPIMTRIIEVVGTDGTETPVPMTELASLVDQLNTAMQLALSQIPDSAYEAPIVGGALTTVGSAIADTSSLLSAAARFDAPGAGAAVQNLVNNALVNLLTKVIPLSNLEAASGQVSPVATQITESSAKLSALLGNSVGKVLDPLFNSKLGSALSAVLAPVSNALLPAIVGPIMDGLAGGADQTDTGGKLAGTVLAPVVNIVDRVLSALTGQASGGTSGGGTTGTPTKTCAFANIPLLSILCPKG</sequence>
<keyword evidence="1" id="KW-0732">Signal</keyword>
<feature type="signal peptide" evidence="1">
    <location>
        <begin position="1"/>
        <end position="25"/>
    </location>
</feature>
<reference evidence="2" key="1">
    <citation type="submission" date="2016-11" db="EMBL/GenBank/DDBJ databases">
        <authorList>
            <person name="Jaros S."/>
            <person name="Januszkiewicz K."/>
            <person name="Wedrychowicz H."/>
        </authorList>
    </citation>
    <scope>NUCLEOTIDE SEQUENCE [LARGE SCALE GENOMIC DNA]</scope>
    <source>
        <strain evidence="2">CGMCC 1.7049</strain>
    </source>
</reference>
<evidence type="ECO:0008006" key="4">
    <source>
        <dbReference type="Google" id="ProtNLM"/>
    </source>
</evidence>
<dbReference type="PROSITE" id="PS51257">
    <property type="entry name" value="PROKAR_LIPOPROTEIN"/>
    <property type="match status" value="1"/>
</dbReference>
<evidence type="ECO:0000313" key="3">
    <source>
        <dbReference type="Proteomes" id="UP000199758"/>
    </source>
</evidence>
<proteinExistence type="predicted"/>
<organism evidence="2 3">
    <name type="scientific">Hydrocarboniphaga daqingensis</name>
    <dbReference type="NCBI Taxonomy" id="490188"/>
    <lineage>
        <taxon>Bacteria</taxon>
        <taxon>Pseudomonadati</taxon>
        <taxon>Pseudomonadota</taxon>
        <taxon>Gammaproteobacteria</taxon>
        <taxon>Nevskiales</taxon>
        <taxon>Nevskiaceae</taxon>
        <taxon>Hydrocarboniphaga</taxon>
    </lineage>
</organism>
<dbReference type="RefSeq" id="WP_072894577.1">
    <property type="nucleotide sequence ID" value="NZ_FQWZ01000002.1"/>
</dbReference>
<accession>A0A1M5LHD3</accession>
<protein>
    <recommendedName>
        <fullName evidence="4">Collagen, middle region</fullName>
    </recommendedName>
</protein>
<keyword evidence="3" id="KW-1185">Reference proteome</keyword>
<gene>
    <name evidence="2" type="ORF">SAMN04488068_0902</name>
</gene>
<feature type="chain" id="PRO_5009912048" description="Collagen, middle region" evidence="1">
    <location>
        <begin position="26"/>
        <end position="419"/>
    </location>
</feature>
<name>A0A1M5LHD3_9GAMM</name>
<dbReference type="Proteomes" id="UP000199758">
    <property type="component" value="Unassembled WGS sequence"/>
</dbReference>
<dbReference type="AlphaFoldDB" id="A0A1M5LHD3"/>
<evidence type="ECO:0000313" key="2">
    <source>
        <dbReference type="EMBL" id="SHG64447.1"/>
    </source>
</evidence>
<dbReference type="STRING" id="490188.SAMN04488068_0902"/>
<evidence type="ECO:0000256" key="1">
    <source>
        <dbReference type="SAM" id="SignalP"/>
    </source>
</evidence>